<evidence type="ECO:0000256" key="6">
    <source>
        <dbReference type="SAM" id="Phobius"/>
    </source>
</evidence>
<keyword evidence="3" id="KW-0201">Cytochrome c-type biogenesis</keyword>
<evidence type="ECO:0000256" key="4">
    <source>
        <dbReference type="ARBA" id="ARBA00022989"/>
    </source>
</evidence>
<protein>
    <submittedName>
        <fullName evidence="8">Cytochrome c biogenesis protein ResB</fullName>
    </submittedName>
</protein>
<evidence type="ECO:0000256" key="2">
    <source>
        <dbReference type="ARBA" id="ARBA00022692"/>
    </source>
</evidence>
<feature type="domain" description="ResB-like" evidence="7">
    <location>
        <begin position="26"/>
        <end position="505"/>
    </location>
</feature>
<evidence type="ECO:0000256" key="5">
    <source>
        <dbReference type="ARBA" id="ARBA00023136"/>
    </source>
</evidence>
<comment type="subcellular location">
    <subcellularLocation>
        <location evidence="1">Membrane</location>
        <topology evidence="1">Multi-pass membrane protein</topology>
    </subcellularLocation>
</comment>
<name>A0ABT9D8C0_9CELL</name>
<dbReference type="InterPro" id="IPR007816">
    <property type="entry name" value="ResB-like_domain"/>
</dbReference>
<keyword evidence="2 6" id="KW-0812">Transmembrane</keyword>
<evidence type="ECO:0000259" key="7">
    <source>
        <dbReference type="Pfam" id="PF05140"/>
    </source>
</evidence>
<organism evidence="8 9">
    <name type="scientific">Actinotalea lenta</name>
    <dbReference type="NCBI Taxonomy" id="3064654"/>
    <lineage>
        <taxon>Bacteria</taxon>
        <taxon>Bacillati</taxon>
        <taxon>Actinomycetota</taxon>
        <taxon>Actinomycetes</taxon>
        <taxon>Micrococcales</taxon>
        <taxon>Cellulomonadaceae</taxon>
        <taxon>Actinotalea</taxon>
    </lineage>
</organism>
<sequence length="543" mass="58202">MATTPVLPRLGVRGAARWVWRQLTSMRVALMLLMLLAVVAVPGSMLPQRPQNPAAVARYLNDNPGLGQWLDRFGFFDVYSSVWFSAVYLLLFTSLVGCILPRLLAHARAWRARPPRAPRRFDRFEVHDGLLTDAEPEAVLAAARDTLAAHHRFRVDVGDEPATARSPGARTVAAERGYLRETGNILFHLALLGLLIAVATGQLLHYRGQALVIQGHGFANTPAAYDTFEAGSAVDPTSLVPFTLRLDRFTARFDRSGQPRFFEAGVTLTEPGGAPQARTIRVNRPLDAGGAHVYLAGNGYAPQLTVRDASGTVAFSGAVPFLPQDSSYRSRGVVKVPDVSTGDQIGLVGYLLPTAVIQGDSAYSAFPQPGNPMLVLQVWHGELGLDSGIPQNVYQLDTARMTQATESDGSPATVVLALGDTVELPDGLGTLSFDALPRYVALDLRYDPALAWILGFAVTALVGLALSLFVPRRRVWLRVTSQDGRAAVTVAALARSEDVGLAGEVEAVLDAVKELGPWQVLDGPDRPASVRLSDAADATGGHA</sequence>
<dbReference type="Proteomes" id="UP001232536">
    <property type="component" value="Unassembled WGS sequence"/>
</dbReference>
<dbReference type="PANTHER" id="PTHR31566:SF0">
    <property type="entry name" value="CYTOCHROME C BIOGENESIS PROTEIN CCS1, CHLOROPLASTIC"/>
    <property type="match status" value="1"/>
</dbReference>
<dbReference type="InterPro" id="IPR023494">
    <property type="entry name" value="Cyt_c_bgen_Ccs1/CcsB/ResB"/>
</dbReference>
<comment type="caution">
    <text evidence="8">The sequence shown here is derived from an EMBL/GenBank/DDBJ whole genome shotgun (WGS) entry which is preliminary data.</text>
</comment>
<dbReference type="EMBL" id="JAUQYP010000001">
    <property type="protein sequence ID" value="MDO8106494.1"/>
    <property type="molecule type" value="Genomic_DNA"/>
</dbReference>
<feature type="transmembrane region" description="Helical" evidence="6">
    <location>
        <begin position="185"/>
        <end position="204"/>
    </location>
</feature>
<proteinExistence type="predicted"/>
<evidence type="ECO:0000313" key="9">
    <source>
        <dbReference type="Proteomes" id="UP001232536"/>
    </source>
</evidence>
<accession>A0ABT9D8C0</accession>
<dbReference type="RefSeq" id="WP_304600147.1">
    <property type="nucleotide sequence ID" value="NZ_JAUQYP010000001.1"/>
</dbReference>
<keyword evidence="4 6" id="KW-1133">Transmembrane helix</keyword>
<keyword evidence="5 6" id="KW-0472">Membrane</keyword>
<gene>
    <name evidence="8" type="ORF">Q6348_04710</name>
</gene>
<keyword evidence="9" id="KW-1185">Reference proteome</keyword>
<feature type="transmembrane region" description="Helical" evidence="6">
    <location>
        <begin position="81"/>
        <end position="104"/>
    </location>
</feature>
<evidence type="ECO:0000256" key="1">
    <source>
        <dbReference type="ARBA" id="ARBA00004141"/>
    </source>
</evidence>
<dbReference type="Pfam" id="PF05140">
    <property type="entry name" value="ResB"/>
    <property type="match status" value="1"/>
</dbReference>
<reference evidence="8 9" key="1">
    <citation type="submission" date="2023-07" db="EMBL/GenBank/DDBJ databases">
        <title>Description of novel actinomycetes strains, isolated from tidal flat sediment.</title>
        <authorList>
            <person name="Lu C."/>
        </authorList>
    </citation>
    <scope>NUCLEOTIDE SEQUENCE [LARGE SCALE GENOMIC DNA]</scope>
    <source>
        <strain evidence="8 9">SYSU T00b441</strain>
    </source>
</reference>
<evidence type="ECO:0000313" key="8">
    <source>
        <dbReference type="EMBL" id="MDO8106494.1"/>
    </source>
</evidence>
<evidence type="ECO:0000256" key="3">
    <source>
        <dbReference type="ARBA" id="ARBA00022748"/>
    </source>
</evidence>
<dbReference type="PANTHER" id="PTHR31566">
    <property type="entry name" value="CYTOCHROME C BIOGENESIS PROTEIN CCS1, CHLOROPLASTIC"/>
    <property type="match status" value="1"/>
</dbReference>
<feature type="transmembrane region" description="Helical" evidence="6">
    <location>
        <begin position="449"/>
        <end position="470"/>
    </location>
</feature>